<keyword evidence="4" id="KW-1185">Reference proteome</keyword>
<evidence type="ECO:0000313" key="4">
    <source>
        <dbReference type="Proteomes" id="UP000466517"/>
    </source>
</evidence>
<keyword evidence="2" id="KW-0472">Membrane</keyword>
<dbReference type="Pfam" id="PF17270">
    <property type="entry name" value="DUF5336"/>
    <property type="match status" value="1"/>
</dbReference>
<gene>
    <name evidence="3" type="ORF">MMAD_17520</name>
</gene>
<keyword evidence="2" id="KW-1133">Transmembrane helix</keyword>
<dbReference type="InterPro" id="IPR035166">
    <property type="entry name" value="DUF5336"/>
</dbReference>
<protein>
    <recommendedName>
        <fullName evidence="5">34 kDa antigenic protein</fullName>
    </recommendedName>
</protein>
<reference evidence="3 4" key="1">
    <citation type="journal article" date="2019" name="Emerg. Microbes Infect.">
        <title>Comprehensive subspecies identification of 175 nontuberculous mycobacteria species based on 7547 genomic profiles.</title>
        <authorList>
            <person name="Matsumoto Y."/>
            <person name="Kinjo T."/>
            <person name="Motooka D."/>
            <person name="Nabeya D."/>
            <person name="Jung N."/>
            <person name="Uechi K."/>
            <person name="Horii T."/>
            <person name="Iida T."/>
            <person name="Fujita J."/>
            <person name="Nakamura S."/>
        </authorList>
    </citation>
    <scope>NUCLEOTIDE SEQUENCE [LARGE SCALE GENOMIC DNA]</scope>
    <source>
        <strain evidence="3 4">JCM 13574</strain>
    </source>
</reference>
<dbReference type="KEGG" id="mmag:MMAD_17520"/>
<evidence type="ECO:0000313" key="3">
    <source>
        <dbReference type="EMBL" id="BBZ27457.1"/>
    </source>
</evidence>
<feature type="transmembrane region" description="Helical" evidence="2">
    <location>
        <begin position="33"/>
        <end position="56"/>
    </location>
</feature>
<dbReference type="EMBL" id="AP022610">
    <property type="protein sequence ID" value="BBZ27457.1"/>
    <property type="molecule type" value="Genomic_DNA"/>
</dbReference>
<evidence type="ECO:0008006" key="5">
    <source>
        <dbReference type="Google" id="ProtNLM"/>
    </source>
</evidence>
<organism evidence="3 4">
    <name type="scientific">Mycolicibacterium madagascariense</name>
    <dbReference type="NCBI Taxonomy" id="212765"/>
    <lineage>
        <taxon>Bacteria</taxon>
        <taxon>Bacillati</taxon>
        <taxon>Actinomycetota</taxon>
        <taxon>Actinomycetes</taxon>
        <taxon>Mycobacteriales</taxon>
        <taxon>Mycobacteriaceae</taxon>
        <taxon>Mycolicibacterium</taxon>
    </lineage>
</organism>
<proteinExistence type="predicted"/>
<dbReference type="Proteomes" id="UP000466517">
    <property type="component" value="Chromosome"/>
</dbReference>
<dbReference type="AlphaFoldDB" id="A0A7I7XEA0"/>
<feature type="transmembrane region" description="Helical" evidence="2">
    <location>
        <begin position="68"/>
        <end position="87"/>
    </location>
</feature>
<sequence length="162" mass="16529">MLGVVGFFLGFAPYAKTGGGGDNTFPDSENFFFNGFSGAGTTCLALLLAAATVAAFGMLPGQRDHNSVVAGLSLAGSVTLLFLLVGLEQGLEAGVGLILVLVAAFLQTALAVIQSLVCAGIIGGRPQKAYGVPPPSDPNQTIGPYDRTQAPPGYRRGPYGPR</sequence>
<feature type="compositionally biased region" description="Low complexity" evidence="1">
    <location>
        <begin position="151"/>
        <end position="162"/>
    </location>
</feature>
<name>A0A7I7XEA0_9MYCO</name>
<accession>A0A7I7XEA0</accession>
<keyword evidence="2" id="KW-0812">Transmembrane</keyword>
<evidence type="ECO:0000256" key="1">
    <source>
        <dbReference type="SAM" id="MobiDB-lite"/>
    </source>
</evidence>
<evidence type="ECO:0000256" key="2">
    <source>
        <dbReference type="SAM" id="Phobius"/>
    </source>
</evidence>
<feature type="transmembrane region" description="Helical" evidence="2">
    <location>
        <begin position="93"/>
        <end position="122"/>
    </location>
</feature>
<feature type="region of interest" description="Disordered" evidence="1">
    <location>
        <begin position="129"/>
        <end position="162"/>
    </location>
</feature>